<evidence type="ECO:0008006" key="3">
    <source>
        <dbReference type="Google" id="ProtNLM"/>
    </source>
</evidence>
<sequence>MKKLLLSIICIAVAVCSFAQSEQDIKAMAKAYMSVSDSVGIYADIDGSYQLMESIKYSGVKANALGTALSYGIAKTKIKVEFAGATSPYVFMGKAHFRIHFGMVPVSKAQRLYMFSSNYTLRDFAVSRFIVKKNKRQLVQGSYSLWGGSNSGLETANDVVVSSTKLNEGVYDVTVNAKPGEYCIVFNINGVGAYTSVFDFTIK</sequence>
<dbReference type="AlphaFoldDB" id="A0AB33JP84"/>
<dbReference type="EMBL" id="AP035789">
    <property type="protein sequence ID" value="BFO81109.1"/>
    <property type="molecule type" value="Genomic_DNA"/>
</dbReference>
<evidence type="ECO:0000313" key="2">
    <source>
        <dbReference type="EMBL" id="BFO81109.1"/>
    </source>
</evidence>
<reference evidence="2" key="1">
    <citation type="submission" date="2024-07" db="EMBL/GenBank/DDBJ databases">
        <title>Complete genome sequence of Prevotella sp. YM-2024 GTC17262.</title>
        <authorList>
            <person name="Hayashi M."/>
            <person name="Muto Y."/>
            <person name="Tanaka K."/>
            <person name="Niwa H."/>
        </authorList>
    </citation>
    <scope>NUCLEOTIDE SEQUENCE</scope>
    <source>
        <strain evidence="2">GTC17262</strain>
    </source>
</reference>
<feature type="chain" id="PRO_5044186386" description="DUF4251 domain-containing protein" evidence="1">
    <location>
        <begin position="20"/>
        <end position="203"/>
    </location>
</feature>
<name>A0AB33JP84_9BACT</name>
<feature type="signal peptide" evidence="1">
    <location>
        <begin position="1"/>
        <end position="19"/>
    </location>
</feature>
<protein>
    <recommendedName>
        <fullName evidence="3">DUF4251 domain-containing protein</fullName>
    </recommendedName>
</protein>
<keyword evidence="1" id="KW-0732">Signal</keyword>
<evidence type="ECO:0000256" key="1">
    <source>
        <dbReference type="SAM" id="SignalP"/>
    </source>
</evidence>
<accession>A0AB33JP84</accession>
<gene>
    <name evidence="2" type="ORF">GTC17262_13000</name>
</gene>
<proteinExistence type="predicted"/>
<organism evidence="2">
    <name type="scientific">Prevotella sp. GTC17262</name>
    <dbReference type="NCBI Taxonomy" id="3236797"/>
    <lineage>
        <taxon>Bacteria</taxon>
        <taxon>Pseudomonadati</taxon>
        <taxon>Bacteroidota</taxon>
        <taxon>Bacteroidia</taxon>
        <taxon>Bacteroidales</taxon>
        <taxon>Prevotellaceae</taxon>
        <taxon>Prevotella</taxon>
    </lineage>
</organism>